<dbReference type="Proteomes" id="UP001178507">
    <property type="component" value="Unassembled WGS sequence"/>
</dbReference>
<dbReference type="AlphaFoldDB" id="A0AA36JM35"/>
<dbReference type="EMBL" id="CAUJNA010003705">
    <property type="protein sequence ID" value="CAJ1408149.1"/>
    <property type="molecule type" value="Genomic_DNA"/>
</dbReference>
<gene>
    <name evidence="3" type="ORF">EVOR1521_LOCUS29657</name>
</gene>
<feature type="region of interest" description="Disordered" evidence="1">
    <location>
        <begin position="133"/>
        <end position="157"/>
    </location>
</feature>
<protein>
    <submittedName>
        <fullName evidence="3">Uncharacterized protein</fullName>
    </submittedName>
</protein>
<sequence length="489" mass="53897">MFGRRRPEPEDDPFAFVSGGTYTEAWTDSQLQENLEPDPAAQAEKLVNEMRQQLQHSRGEPLQAPIRKQPMISHLTAYLAPALPCTASLGSGILAGAYGKSPRRVTQRTRHVSARSAKRAAMALAARLPPLSARQATPTRAGITAPQPLRADEGNSAPHARPCAWLAVSAAVGFRAGRRSRTSCRAADAVAVKKENEADEEFEPFFEEVAGDDPMVTELEARLRKMNNDKSLTLDMVLNPGTIVNTEREVILLKAKLKATPDEDEEERTRLEDKIEEKQMKIVNEMKLVMSNNLKLEFLVQAVLSIFAFGAMCYDAFPWIPDLTWAGINKAGSMLALKLFGVWGLWLFTVPALRARKPGGPYGMGYEEKRALDLSFLVLPFACLFGPVFFKDAAVTFWISLVTLAGLYAWSFSSPLSEDGKIQRGAGQDLNLPEPVMWAIKALDFGTGSERGARSEDTTWQAQLAAYEKAGDELAELKEQRKAEAEAKP</sequence>
<feature type="transmembrane region" description="Helical" evidence="2">
    <location>
        <begin position="395"/>
        <end position="413"/>
    </location>
</feature>
<comment type="caution">
    <text evidence="3">The sequence shown here is derived from an EMBL/GenBank/DDBJ whole genome shotgun (WGS) entry which is preliminary data.</text>
</comment>
<proteinExistence type="predicted"/>
<feature type="transmembrane region" description="Helical" evidence="2">
    <location>
        <begin position="296"/>
        <end position="320"/>
    </location>
</feature>
<feature type="transmembrane region" description="Helical" evidence="2">
    <location>
        <begin position="371"/>
        <end position="389"/>
    </location>
</feature>
<evidence type="ECO:0000313" key="3">
    <source>
        <dbReference type="EMBL" id="CAJ1408149.1"/>
    </source>
</evidence>
<keyword evidence="2" id="KW-0472">Membrane</keyword>
<evidence type="ECO:0000256" key="2">
    <source>
        <dbReference type="SAM" id="Phobius"/>
    </source>
</evidence>
<evidence type="ECO:0000313" key="4">
    <source>
        <dbReference type="Proteomes" id="UP001178507"/>
    </source>
</evidence>
<keyword evidence="2" id="KW-1133">Transmembrane helix</keyword>
<reference evidence="3" key="1">
    <citation type="submission" date="2023-08" db="EMBL/GenBank/DDBJ databases">
        <authorList>
            <person name="Chen Y."/>
            <person name="Shah S."/>
            <person name="Dougan E. K."/>
            <person name="Thang M."/>
            <person name="Chan C."/>
        </authorList>
    </citation>
    <scope>NUCLEOTIDE SEQUENCE</scope>
</reference>
<evidence type="ECO:0000256" key="1">
    <source>
        <dbReference type="SAM" id="MobiDB-lite"/>
    </source>
</evidence>
<organism evidence="3 4">
    <name type="scientific">Effrenium voratum</name>
    <dbReference type="NCBI Taxonomy" id="2562239"/>
    <lineage>
        <taxon>Eukaryota</taxon>
        <taxon>Sar</taxon>
        <taxon>Alveolata</taxon>
        <taxon>Dinophyceae</taxon>
        <taxon>Suessiales</taxon>
        <taxon>Symbiodiniaceae</taxon>
        <taxon>Effrenium</taxon>
    </lineage>
</organism>
<keyword evidence="4" id="KW-1185">Reference proteome</keyword>
<accession>A0AA36JM35</accession>
<keyword evidence="2" id="KW-0812">Transmembrane</keyword>
<feature type="transmembrane region" description="Helical" evidence="2">
    <location>
        <begin position="332"/>
        <end position="350"/>
    </location>
</feature>
<name>A0AA36JM35_9DINO</name>